<evidence type="ECO:0000313" key="1">
    <source>
        <dbReference type="EMBL" id="KGR04429.1"/>
    </source>
</evidence>
<dbReference type="EMBL" id="AJIX01000042">
    <property type="protein sequence ID" value="KGR04429.1"/>
    <property type="molecule type" value="Genomic_DNA"/>
</dbReference>
<evidence type="ECO:0000313" key="2">
    <source>
        <dbReference type="Proteomes" id="UP000030161"/>
    </source>
</evidence>
<name>A0AB34PMJ1_CANAX</name>
<reference evidence="1 2" key="1">
    <citation type="submission" date="2013-12" db="EMBL/GenBank/DDBJ databases">
        <title>The Genome Sequence of Candida albicans P78048.</title>
        <authorList>
            <consortium name="The Broad Institute Genome Sequencing Platform"/>
            <consortium name="The Broad Institute Genome Sequencing Center for Infectious Disease"/>
            <person name="Cuomo C."/>
            <person name="Bennett R."/>
            <person name="Hirakawa M."/>
            <person name="Noverr M."/>
            <person name="Mitchell A."/>
            <person name="Young S.K."/>
            <person name="Zeng Q."/>
            <person name="Gargeya S."/>
            <person name="Fitzgerald M."/>
            <person name="Abouelleil A."/>
            <person name="Alvarado L."/>
            <person name="Berlin A.M."/>
            <person name="Chapman S.B."/>
            <person name="Dewar J."/>
            <person name="Goldberg J."/>
            <person name="Griggs A."/>
            <person name="Gujja S."/>
            <person name="Hansen M."/>
            <person name="Howarth C."/>
            <person name="Imamovic A."/>
            <person name="Larimer J."/>
            <person name="McCowan C."/>
            <person name="Murphy C."/>
            <person name="Pearson M."/>
            <person name="Priest M."/>
            <person name="Roberts A."/>
            <person name="Saif S."/>
            <person name="Shea T."/>
            <person name="Sykes S."/>
            <person name="Wortman J."/>
            <person name="Nusbaum C."/>
            <person name="Birren B."/>
        </authorList>
    </citation>
    <scope>NUCLEOTIDE SEQUENCE [LARGE SCALE GENOMIC DNA]</scope>
    <source>
        <strain evidence="1 2">P78048</strain>
    </source>
</reference>
<dbReference type="Proteomes" id="UP000030161">
    <property type="component" value="Unassembled WGS sequence"/>
</dbReference>
<gene>
    <name evidence="1" type="ORF">MG3_05556</name>
</gene>
<dbReference type="AlphaFoldDB" id="A0AB34PMJ1"/>
<proteinExistence type="predicted"/>
<comment type="caution">
    <text evidence="1">The sequence shown here is derived from an EMBL/GenBank/DDBJ whole genome shotgun (WGS) entry which is preliminary data.</text>
</comment>
<organism evidence="1 2">
    <name type="scientific">Candida albicans P78048</name>
    <dbReference type="NCBI Taxonomy" id="1094989"/>
    <lineage>
        <taxon>Eukaryota</taxon>
        <taxon>Fungi</taxon>
        <taxon>Dikarya</taxon>
        <taxon>Ascomycota</taxon>
        <taxon>Saccharomycotina</taxon>
        <taxon>Pichiomycetes</taxon>
        <taxon>Debaryomycetaceae</taxon>
        <taxon>Candida/Lodderomyces clade</taxon>
        <taxon>Candida</taxon>
    </lineage>
</organism>
<accession>A0AB34PMJ1</accession>
<protein>
    <submittedName>
        <fullName evidence="1">Uncharacterized protein</fullName>
    </submittedName>
</protein>
<sequence>MCQKLSTIKLYHSMKSNTKSTPPCFYPPPLPFLMGYHLLPF</sequence>